<dbReference type="EMBL" id="FODD01000009">
    <property type="protein sequence ID" value="SEN74442.1"/>
    <property type="molecule type" value="Genomic_DNA"/>
</dbReference>
<dbReference type="SUPFAM" id="SSF54427">
    <property type="entry name" value="NTF2-like"/>
    <property type="match status" value="1"/>
</dbReference>
<reference evidence="2 3" key="1">
    <citation type="submission" date="2016-10" db="EMBL/GenBank/DDBJ databases">
        <authorList>
            <person name="de Groot N.N."/>
        </authorList>
    </citation>
    <scope>NUCLEOTIDE SEQUENCE [LARGE SCALE GENOMIC DNA]</scope>
    <source>
        <strain evidence="2 3">CGMCC 4.2026</strain>
    </source>
</reference>
<sequence>MATDTQTSRAVAEQFVERLGRQDQDGVQELFAEDIDWHVPGNDQLPWTGRRTHREDVAPYFTTMWPHFVDGKSKVVLERIIVDGGDVMLLGIFTHTVASSGKEFTTPSAMHLVVEDGEIVRMHLYEDTLTVDQAFSID</sequence>
<dbReference type="InterPro" id="IPR032710">
    <property type="entry name" value="NTF2-like_dom_sf"/>
</dbReference>
<evidence type="ECO:0000313" key="3">
    <source>
        <dbReference type="Proteomes" id="UP000181951"/>
    </source>
</evidence>
<dbReference type="AlphaFoldDB" id="A0A1H8J126"/>
<accession>A0A1H8J126</accession>
<evidence type="ECO:0000259" key="1">
    <source>
        <dbReference type="Pfam" id="PF12680"/>
    </source>
</evidence>
<organism evidence="2 3">
    <name type="scientific">Actinacidiphila rubida</name>
    <dbReference type="NCBI Taxonomy" id="310780"/>
    <lineage>
        <taxon>Bacteria</taxon>
        <taxon>Bacillati</taxon>
        <taxon>Actinomycetota</taxon>
        <taxon>Actinomycetes</taxon>
        <taxon>Kitasatosporales</taxon>
        <taxon>Streptomycetaceae</taxon>
        <taxon>Actinacidiphila</taxon>
    </lineage>
</organism>
<keyword evidence="3" id="KW-1185">Reference proteome</keyword>
<gene>
    <name evidence="2" type="ORF">SAMN05216267_1009104</name>
</gene>
<dbReference type="InterPro" id="IPR037401">
    <property type="entry name" value="SnoaL-like"/>
</dbReference>
<dbReference type="Gene3D" id="3.10.450.50">
    <property type="match status" value="1"/>
</dbReference>
<dbReference type="OrthoDB" id="8722217at2"/>
<dbReference type="Pfam" id="PF12680">
    <property type="entry name" value="SnoaL_2"/>
    <property type="match status" value="1"/>
</dbReference>
<name>A0A1H8J126_9ACTN</name>
<dbReference type="STRING" id="310780.SAMN05216267_1009104"/>
<dbReference type="RefSeq" id="WP_069463052.1">
    <property type="nucleotide sequence ID" value="NZ_FODD01000009.1"/>
</dbReference>
<protein>
    <recommendedName>
        <fullName evidence="1">SnoaL-like domain-containing protein</fullName>
    </recommendedName>
</protein>
<dbReference type="Proteomes" id="UP000181951">
    <property type="component" value="Unassembled WGS sequence"/>
</dbReference>
<proteinExistence type="predicted"/>
<evidence type="ECO:0000313" key="2">
    <source>
        <dbReference type="EMBL" id="SEN74442.1"/>
    </source>
</evidence>
<feature type="domain" description="SnoaL-like" evidence="1">
    <location>
        <begin position="12"/>
        <end position="122"/>
    </location>
</feature>